<dbReference type="Proteomes" id="UP000233256">
    <property type="component" value="Unassembled WGS sequence"/>
</dbReference>
<sequence>MTDKLEPKAAFKLIRRLMKNFIYDPGFEPGNEWIYASQESSQYGERLQFWLDGKSIPFDEKIMVIICCPHPEISEMIWSYFLKNWPELLVTEDIIVTNESFTWALEYKTQKIARFGRKSNII</sequence>
<evidence type="ECO:0000313" key="1">
    <source>
        <dbReference type="EMBL" id="PKK88936.1"/>
    </source>
</evidence>
<dbReference type="AlphaFoldDB" id="A0A2N1PKT3"/>
<evidence type="ECO:0000313" key="2">
    <source>
        <dbReference type="Proteomes" id="UP000233256"/>
    </source>
</evidence>
<dbReference type="EMBL" id="PGXC01000030">
    <property type="protein sequence ID" value="PKK88936.1"/>
    <property type="molecule type" value="Genomic_DNA"/>
</dbReference>
<organism evidence="1 2">
    <name type="scientific">Candidatus Wallbacteria bacterium HGW-Wallbacteria-1</name>
    <dbReference type="NCBI Taxonomy" id="2013854"/>
    <lineage>
        <taxon>Bacteria</taxon>
        <taxon>Candidatus Walliibacteriota</taxon>
    </lineage>
</organism>
<gene>
    <name evidence="1" type="ORF">CVV64_16585</name>
</gene>
<name>A0A2N1PKT3_9BACT</name>
<proteinExistence type="predicted"/>
<comment type="caution">
    <text evidence="1">The sequence shown here is derived from an EMBL/GenBank/DDBJ whole genome shotgun (WGS) entry which is preliminary data.</text>
</comment>
<protein>
    <submittedName>
        <fullName evidence="1">Uncharacterized protein</fullName>
    </submittedName>
</protein>
<reference evidence="1 2" key="1">
    <citation type="journal article" date="2017" name="ISME J.">
        <title>Potential for microbial H2 and metal transformations associated with novel bacteria and archaea in deep terrestrial subsurface sediments.</title>
        <authorList>
            <person name="Hernsdorf A.W."/>
            <person name="Amano Y."/>
            <person name="Miyakawa K."/>
            <person name="Ise K."/>
            <person name="Suzuki Y."/>
            <person name="Anantharaman K."/>
            <person name="Probst A."/>
            <person name="Burstein D."/>
            <person name="Thomas B.C."/>
            <person name="Banfield J.F."/>
        </authorList>
    </citation>
    <scope>NUCLEOTIDE SEQUENCE [LARGE SCALE GENOMIC DNA]</scope>
    <source>
        <strain evidence="1">HGW-Wallbacteria-1</strain>
    </source>
</reference>
<accession>A0A2N1PKT3</accession>